<accession>A0A5D0CLR3</accession>
<organism evidence="8 9">
    <name type="scientific">Paenibacillus faecis</name>
    <dbReference type="NCBI Taxonomy" id="862114"/>
    <lineage>
        <taxon>Bacteria</taxon>
        <taxon>Bacillati</taxon>
        <taxon>Bacillota</taxon>
        <taxon>Bacilli</taxon>
        <taxon>Bacillales</taxon>
        <taxon>Paenibacillaceae</taxon>
        <taxon>Paenibacillus</taxon>
    </lineage>
</organism>
<feature type="transmembrane region" description="Helical" evidence="6">
    <location>
        <begin position="364"/>
        <end position="384"/>
    </location>
</feature>
<feature type="transmembrane region" description="Helical" evidence="6">
    <location>
        <begin position="35"/>
        <end position="54"/>
    </location>
</feature>
<reference evidence="8 9" key="1">
    <citation type="submission" date="2019-08" db="EMBL/GenBank/DDBJ databases">
        <title>Genome sequencing of Paenibacillus faecis DSM 23593(T).</title>
        <authorList>
            <person name="Kook J.-K."/>
            <person name="Park S.-N."/>
            <person name="Lim Y.K."/>
        </authorList>
    </citation>
    <scope>NUCLEOTIDE SEQUENCE [LARGE SCALE GENOMIC DNA]</scope>
    <source>
        <strain evidence="8 9">DSM 23593</strain>
    </source>
</reference>
<dbReference type="AlphaFoldDB" id="A0A5D0CLR3"/>
<feature type="transmembrane region" description="Helical" evidence="6">
    <location>
        <begin position="126"/>
        <end position="147"/>
    </location>
</feature>
<dbReference type="Proteomes" id="UP000325218">
    <property type="component" value="Unassembled WGS sequence"/>
</dbReference>
<keyword evidence="3 6" id="KW-0812">Transmembrane</keyword>
<dbReference type="InterPro" id="IPR011701">
    <property type="entry name" value="MFS"/>
</dbReference>
<dbReference type="Gene3D" id="1.20.1250.20">
    <property type="entry name" value="MFS general substrate transporter like domains"/>
    <property type="match status" value="1"/>
</dbReference>
<dbReference type="InterPro" id="IPR020846">
    <property type="entry name" value="MFS_dom"/>
</dbReference>
<keyword evidence="9" id="KW-1185">Reference proteome</keyword>
<keyword evidence="2" id="KW-0813">Transport</keyword>
<evidence type="ECO:0000259" key="7">
    <source>
        <dbReference type="PROSITE" id="PS50850"/>
    </source>
</evidence>
<dbReference type="PANTHER" id="PTHR42910">
    <property type="entry name" value="TRANSPORTER SCO4007-RELATED"/>
    <property type="match status" value="1"/>
</dbReference>
<evidence type="ECO:0000256" key="4">
    <source>
        <dbReference type="ARBA" id="ARBA00022989"/>
    </source>
</evidence>
<feature type="transmembrane region" description="Helical" evidence="6">
    <location>
        <begin position="300"/>
        <end position="319"/>
    </location>
</feature>
<feature type="transmembrane region" description="Helical" evidence="6">
    <location>
        <begin position="102"/>
        <end position="120"/>
    </location>
</feature>
<keyword evidence="5 6" id="KW-0472">Membrane</keyword>
<dbReference type="EMBL" id="VSDO01000005">
    <property type="protein sequence ID" value="TYA10470.1"/>
    <property type="molecule type" value="Genomic_DNA"/>
</dbReference>
<evidence type="ECO:0000256" key="1">
    <source>
        <dbReference type="ARBA" id="ARBA00004651"/>
    </source>
</evidence>
<feature type="transmembrane region" description="Helical" evidence="6">
    <location>
        <begin position="231"/>
        <end position="256"/>
    </location>
</feature>
<sequence length="420" mass="44300">MPIGTKKEVVLLSHPVLLPDSNPESSDFSTHLSRAAALLYAFLCGTAVATVYFSQPLLDVIATEFGIGKAVIGTVITATQLCYALGLFFLVPLGDILEPRRLVTWMLLLSSAALSLVAFAPGATVLFLGMGMVGFLAVVAQVLVALAAARSLPGDRGKVIGLMTSGIVIGILLARTFSGTLADLSGWRTVYIVSAAISLIMSISFVLVTPVARRRSSRISYLKLLSSMKDLFLDIPLLRVRAMLAFFIFAAFGTLWSSMVLPLSSPPFSLSHTAIGLFGLAGAAGALAARSAGRLADRGLGQRTTGLALLLLTLSWVPIGLLQKSLWIFVLGVIMLDYAVQAVHVTNQTMILSVRPEARSRLTAGYMIFYSLGSAAGAVAATFVYSRAGWLGVCALGGGISAAAFLFWAATRKTSESVKC</sequence>
<proteinExistence type="predicted"/>
<feature type="transmembrane region" description="Helical" evidence="6">
    <location>
        <begin position="390"/>
        <end position="410"/>
    </location>
</feature>
<feature type="domain" description="Major facilitator superfamily (MFS) profile" evidence="7">
    <location>
        <begin position="33"/>
        <end position="416"/>
    </location>
</feature>
<feature type="transmembrane region" description="Helical" evidence="6">
    <location>
        <begin position="268"/>
        <end position="288"/>
    </location>
</feature>
<evidence type="ECO:0000313" key="8">
    <source>
        <dbReference type="EMBL" id="TYA10470.1"/>
    </source>
</evidence>
<evidence type="ECO:0000256" key="6">
    <source>
        <dbReference type="SAM" id="Phobius"/>
    </source>
</evidence>
<evidence type="ECO:0000256" key="2">
    <source>
        <dbReference type="ARBA" id="ARBA00022448"/>
    </source>
</evidence>
<dbReference type="SUPFAM" id="SSF103473">
    <property type="entry name" value="MFS general substrate transporter"/>
    <property type="match status" value="1"/>
</dbReference>
<feature type="transmembrane region" description="Helical" evidence="6">
    <location>
        <begin position="190"/>
        <end position="211"/>
    </location>
</feature>
<evidence type="ECO:0000313" key="9">
    <source>
        <dbReference type="Proteomes" id="UP000325218"/>
    </source>
</evidence>
<dbReference type="Pfam" id="PF07690">
    <property type="entry name" value="MFS_1"/>
    <property type="match status" value="1"/>
</dbReference>
<dbReference type="GO" id="GO:0005886">
    <property type="term" value="C:plasma membrane"/>
    <property type="evidence" value="ECO:0007669"/>
    <property type="project" value="UniProtKB-SubCell"/>
</dbReference>
<protein>
    <submittedName>
        <fullName evidence="8">MFS transporter</fullName>
    </submittedName>
</protein>
<dbReference type="GO" id="GO:0022857">
    <property type="term" value="F:transmembrane transporter activity"/>
    <property type="evidence" value="ECO:0007669"/>
    <property type="project" value="InterPro"/>
</dbReference>
<feature type="transmembrane region" description="Helical" evidence="6">
    <location>
        <begin position="325"/>
        <end position="343"/>
    </location>
</feature>
<dbReference type="InterPro" id="IPR036259">
    <property type="entry name" value="MFS_trans_sf"/>
</dbReference>
<feature type="transmembrane region" description="Helical" evidence="6">
    <location>
        <begin position="159"/>
        <end position="178"/>
    </location>
</feature>
<dbReference type="PANTHER" id="PTHR42910:SF1">
    <property type="entry name" value="MAJOR FACILITATOR SUPERFAMILY (MFS) PROFILE DOMAIN-CONTAINING PROTEIN"/>
    <property type="match status" value="1"/>
</dbReference>
<gene>
    <name evidence="8" type="ORF">FRY98_21875</name>
</gene>
<comment type="subcellular location">
    <subcellularLocation>
        <location evidence="1">Cell membrane</location>
        <topology evidence="1">Multi-pass membrane protein</topology>
    </subcellularLocation>
</comment>
<evidence type="ECO:0000256" key="5">
    <source>
        <dbReference type="ARBA" id="ARBA00023136"/>
    </source>
</evidence>
<feature type="transmembrane region" description="Helical" evidence="6">
    <location>
        <begin position="66"/>
        <end position="90"/>
    </location>
</feature>
<dbReference type="CDD" id="cd17324">
    <property type="entry name" value="MFS_NepI_like"/>
    <property type="match status" value="1"/>
</dbReference>
<evidence type="ECO:0000256" key="3">
    <source>
        <dbReference type="ARBA" id="ARBA00022692"/>
    </source>
</evidence>
<keyword evidence="4 6" id="KW-1133">Transmembrane helix</keyword>
<comment type="caution">
    <text evidence="8">The sequence shown here is derived from an EMBL/GenBank/DDBJ whole genome shotgun (WGS) entry which is preliminary data.</text>
</comment>
<dbReference type="OrthoDB" id="9815356at2"/>
<dbReference type="PROSITE" id="PS50850">
    <property type="entry name" value="MFS"/>
    <property type="match status" value="1"/>
</dbReference>
<name>A0A5D0CLR3_9BACL</name>